<accession>A0A9W9FX71</accession>
<dbReference type="Proteomes" id="UP001149165">
    <property type="component" value="Unassembled WGS sequence"/>
</dbReference>
<feature type="compositionally biased region" description="Polar residues" evidence="1">
    <location>
        <begin position="23"/>
        <end position="35"/>
    </location>
</feature>
<organism evidence="2 3">
    <name type="scientific">Penicillium angulare</name>
    <dbReference type="NCBI Taxonomy" id="116970"/>
    <lineage>
        <taxon>Eukaryota</taxon>
        <taxon>Fungi</taxon>
        <taxon>Dikarya</taxon>
        <taxon>Ascomycota</taxon>
        <taxon>Pezizomycotina</taxon>
        <taxon>Eurotiomycetes</taxon>
        <taxon>Eurotiomycetidae</taxon>
        <taxon>Eurotiales</taxon>
        <taxon>Aspergillaceae</taxon>
        <taxon>Penicillium</taxon>
    </lineage>
</organism>
<name>A0A9W9FX71_9EURO</name>
<keyword evidence="3" id="KW-1185">Reference proteome</keyword>
<evidence type="ECO:0000313" key="2">
    <source>
        <dbReference type="EMBL" id="KAJ5108114.1"/>
    </source>
</evidence>
<dbReference type="AlphaFoldDB" id="A0A9W9FX71"/>
<feature type="compositionally biased region" description="Low complexity" evidence="1">
    <location>
        <begin position="87"/>
        <end position="114"/>
    </location>
</feature>
<feature type="compositionally biased region" description="Basic residues" evidence="1">
    <location>
        <begin position="63"/>
        <end position="74"/>
    </location>
</feature>
<dbReference type="PANTHER" id="PTHR37540">
    <property type="entry name" value="TRANSCRIPTION FACTOR (ACR-2), PUTATIVE-RELATED-RELATED"/>
    <property type="match status" value="1"/>
</dbReference>
<evidence type="ECO:0000313" key="3">
    <source>
        <dbReference type="Proteomes" id="UP001149165"/>
    </source>
</evidence>
<gene>
    <name evidence="2" type="ORF">N7456_004789</name>
</gene>
<sequence length="536" mass="60655">MVAKQASILPKRPKDKKPPESSDGLNSVFSSNPKPQTFLWMPPQNDQSQSQTTADLHKEKQRFIRANHHRKRKEQKAQALKDSIQLASPAHSNSHSQSSPSSASIALSTRSSDSQSPATIQNTSSPNEPIIYQWIEPQILDIFPSPKKSTKQDWNIYFNHFRLYTSAFIFPFSGPDRSIWYYNKAQDHPILIEVLTASGAFTRAAGLMIKGISPQAARKCTQDALQLQSQAVASLQRVLNHPTKASLEVAISVVATLMYLGGFEANSATLDMHMNGLKIIINLLGGLDNLDSETQASLYSADCTRAFANNLNLFFDISWAWEAKVHGEIAQITTTTKTTHPSESRLASSFTNTIWFDSINPRLKVLIDSLKWIILNFEGIIHVDNQFSETKNDYLVLTTYRLISLHKDTDITSFEDTIRLTMLLYTVTRLWTIPPQQCEGFIEVNLMPSLRDSYEEMRDLAPDLLFWVLFVGGYASRGLECHRWFLEGLVECAVSRGISSWDKACGVLERFFFVQRGTEEPWRGFWDDVMKDDVFL</sequence>
<feature type="compositionally biased region" description="Polar residues" evidence="1">
    <location>
        <begin position="115"/>
        <end position="125"/>
    </location>
</feature>
<protein>
    <submittedName>
        <fullName evidence="2">Uncharacterized protein</fullName>
    </submittedName>
</protein>
<comment type="caution">
    <text evidence="2">The sequence shown here is derived from an EMBL/GenBank/DDBJ whole genome shotgun (WGS) entry which is preliminary data.</text>
</comment>
<feature type="region of interest" description="Disordered" evidence="1">
    <location>
        <begin position="1"/>
        <end position="125"/>
    </location>
</feature>
<evidence type="ECO:0000256" key="1">
    <source>
        <dbReference type="SAM" id="MobiDB-lite"/>
    </source>
</evidence>
<reference evidence="2" key="1">
    <citation type="submission" date="2022-11" db="EMBL/GenBank/DDBJ databases">
        <authorList>
            <person name="Petersen C."/>
        </authorList>
    </citation>
    <scope>NUCLEOTIDE SEQUENCE</scope>
    <source>
        <strain evidence="2">IBT 30069</strain>
    </source>
</reference>
<dbReference type="EMBL" id="JAPQKH010000003">
    <property type="protein sequence ID" value="KAJ5108114.1"/>
    <property type="molecule type" value="Genomic_DNA"/>
</dbReference>
<proteinExistence type="predicted"/>
<reference evidence="2" key="2">
    <citation type="journal article" date="2023" name="IMA Fungus">
        <title>Comparative genomic study of the Penicillium genus elucidates a diverse pangenome and 15 lateral gene transfer events.</title>
        <authorList>
            <person name="Petersen C."/>
            <person name="Sorensen T."/>
            <person name="Nielsen M.R."/>
            <person name="Sondergaard T.E."/>
            <person name="Sorensen J.L."/>
            <person name="Fitzpatrick D.A."/>
            <person name="Frisvad J.C."/>
            <person name="Nielsen K.L."/>
        </authorList>
    </citation>
    <scope>NUCLEOTIDE SEQUENCE</scope>
    <source>
        <strain evidence="2">IBT 30069</strain>
    </source>
</reference>
<feature type="compositionally biased region" description="Polar residues" evidence="1">
    <location>
        <begin position="44"/>
        <end position="54"/>
    </location>
</feature>
<dbReference type="PANTHER" id="PTHR37540:SF5">
    <property type="entry name" value="TRANSCRIPTION FACTOR DOMAIN-CONTAINING PROTEIN"/>
    <property type="match status" value="1"/>
</dbReference>
<dbReference type="OrthoDB" id="3469225at2759"/>